<dbReference type="SUPFAM" id="SSF55550">
    <property type="entry name" value="SH2 domain"/>
    <property type="match status" value="2"/>
</dbReference>
<feature type="region of interest" description="Disordered" evidence="4">
    <location>
        <begin position="513"/>
        <end position="538"/>
    </location>
</feature>
<dbReference type="CDD" id="cd01670">
    <property type="entry name" value="Death"/>
    <property type="match status" value="1"/>
</dbReference>
<dbReference type="Pfam" id="PF00240">
    <property type="entry name" value="ubiquitin"/>
    <property type="match status" value="1"/>
</dbReference>
<keyword evidence="8" id="KW-0418">Kinase</keyword>
<sequence length="1243" mass="140196">MHVFIDLLHVTKIAIEVDPLDTTEILKEKISEKTTLPVSDQILTICQNGAMKELKNNSRIYLGNIFDTNSNAVITLSCKQNLSSFSFCIYVVTETGLVFTLRPEGGNSTRIINLKEQLSKRLSLSVESFLLRSVDMLHYVNKGLTPDNNTLEDFSVKTGAVLYVQIHPCEHKIEREQAEKLMSSATNGQFLVKESLHFPGDYVLFVRVNGEVQHYRVLYKKNMMFTINGEHYCDTINNLVKFYQNNKGSTLPIKLTDPISKTEATHCTNGAALDDKGSATNGTLPRPRLETSALAELHLQVKIGSRAYSLLANPFDQIQSLKEQIEELTGVSTDSQLLRWNDKPLIMNDFILEDYHIRDNSTIVVQVHPWNEEWYIGKWASNQVETGVKELNVADGMFLIRDSTSTPGNYWLIPLRVFARGSKARAAYNRALANGKTWDSRVRVMLIGESGAGKTSLKRSLKGEKFNNQEPSTQGIEVDPPLVKAGIKPWQDDEKNTVFDHKSALLVARQLSVETPTQPNPPVVRANKSPQSDSVEGSEEIFDFNPAVDLSSHRAKEVNGRASPCAYDDVFTDDCGPSDDVPPKIVNLVERILLQQQPPMNEDEEVWPVIWDFAGHFLFYALHRIFMSQEAVYVLVCDLSKDLFERTETCALRPGQAVQPGRQHSMVCRSESSLDQLMKWMDLVHSFQDCRSVSSFGVAQPPVILVGSHADKVVDPWTSMNAILDTLQGKTFSCHVVDEKFVVDNTCSGRPFQQEDPNIHQLRKAIVTVASTLPHIKREIPLQWFQVENELHRLSKNGLKHVKKAEFVEIADKICQFKVLEDCNQLLHFLCDCGAVLCFNAASGPDDLLILDPQWLIHVLCEIMSLAHHKNESMAIRQHRQTLAKEGILSEELVSSVCQVLGLEISKECLLSIMEQANLVCRWDVPFGKPIFFVPSMLTAQPEQEISKLNAHGSIAPVYLTFNTGYIPYGLFARFLVMFGQWASREHSAKAPKLFANVARFFIGKKSDFTLVFVSFKSVIAIHLVHEVPEEGGKTAAVCQEICSCIEDILCKLRKECPWMHSMSWQLSAQCDLCLGDNEGPGGCSWHGVPTCRQPDCAHFIPLGQDPLQCTRTRKLNTNTRLDERKLKPWLKHFSGSHYPELLPYKQGLVSLDDRLLLARDLGVRWDQLCRILLDDVQVMHIDQDEDNLFDKCFATLNGWYESQGSKATYTALGMTLMHKDLQFEDLCKQYCLESQEVLESSV</sequence>
<keyword evidence="8" id="KW-0808">Transferase</keyword>
<feature type="domain" description="SH2" evidence="5">
    <location>
        <begin position="374"/>
        <end position="412"/>
    </location>
</feature>
<dbReference type="PROSITE" id="PS00675">
    <property type="entry name" value="SIGMA54_INTERACT_1"/>
    <property type="match status" value="1"/>
</dbReference>
<comment type="caution">
    <text evidence="8">The sequence shown here is derived from an EMBL/GenBank/DDBJ whole genome shotgun (WGS) entry which is preliminary data.</text>
</comment>
<dbReference type="SUPFAM" id="SSF52540">
    <property type="entry name" value="P-loop containing nucleoside triphosphate hydrolases"/>
    <property type="match status" value="1"/>
</dbReference>
<dbReference type="Gene3D" id="3.40.50.300">
    <property type="entry name" value="P-loop containing nucleotide triphosphate hydrolases"/>
    <property type="match status" value="1"/>
</dbReference>
<keyword evidence="1" id="KW-0677">Repeat</keyword>
<evidence type="ECO:0000259" key="7">
    <source>
        <dbReference type="PROSITE" id="PS50053"/>
    </source>
</evidence>
<dbReference type="SUPFAM" id="SSF47986">
    <property type="entry name" value="DEATH domain"/>
    <property type="match status" value="1"/>
</dbReference>
<dbReference type="AlphaFoldDB" id="A0AAD9QB50"/>
<dbReference type="Pfam" id="PF00017">
    <property type="entry name" value="SH2"/>
    <property type="match status" value="2"/>
</dbReference>
<reference evidence="8" key="2">
    <citation type="journal article" date="2023" name="Science">
        <title>Genomic signatures of disease resistance in endangered staghorn corals.</title>
        <authorList>
            <person name="Vollmer S.V."/>
            <person name="Selwyn J.D."/>
            <person name="Despard B.A."/>
            <person name="Roesel C.L."/>
        </authorList>
    </citation>
    <scope>NUCLEOTIDE SEQUENCE</scope>
    <source>
        <strain evidence="8">K2</strain>
    </source>
</reference>
<dbReference type="PANTHER" id="PTHR19969:SF5">
    <property type="entry name" value="CRK-LIKE PROTEIN"/>
    <property type="match status" value="1"/>
</dbReference>
<dbReference type="Gene3D" id="1.10.10.10">
    <property type="entry name" value="Winged helix-like DNA-binding domain superfamily/Winged helix DNA-binding domain"/>
    <property type="match status" value="1"/>
</dbReference>
<dbReference type="SMART" id="SM00213">
    <property type="entry name" value="UBQ"/>
    <property type="match status" value="3"/>
</dbReference>
<dbReference type="InterPro" id="IPR011029">
    <property type="entry name" value="DEATH-like_dom_sf"/>
</dbReference>
<evidence type="ECO:0000256" key="3">
    <source>
        <dbReference type="PROSITE-ProRule" id="PRU00191"/>
    </source>
</evidence>
<dbReference type="SMART" id="SM00252">
    <property type="entry name" value="SH2"/>
    <property type="match status" value="1"/>
</dbReference>
<dbReference type="PROSITE" id="PS50017">
    <property type="entry name" value="DEATH_DOMAIN"/>
    <property type="match status" value="1"/>
</dbReference>
<evidence type="ECO:0000313" key="9">
    <source>
        <dbReference type="Proteomes" id="UP001249851"/>
    </source>
</evidence>
<dbReference type="GO" id="GO:0016477">
    <property type="term" value="P:cell migration"/>
    <property type="evidence" value="ECO:0007669"/>
    <property type="project" value="TreeGrafter"/>
</dbReference>
<dbReference type="GO" id="GO:0016301">
    <property type="term" value="F:kinase activity"/>
    <property type="evidence" value="ECO:0007669"/>
    <property type="project" value="UniProtKB-KW"/>
</dbReference>
<organism evidence="8 9">
    <name type="scientific">Acropora cervicornis</name>
    <name type="common">Staghorn coral</name>
    <dbReference type="NCBI Taxonomy" id="6130"/>
    <lineage>
        <taxon>Eukaryota</taxon>
        <taxon>Metazoa</taxon>
        <taxon>Cnidaria</taxon>
        <taxon>Anthozoa</taxon>
        <taxon>Hexacorallia</taxon>
        <taxon>Scleractinia</taxon>
        <taxon>Astrocoeniina</taxon>
        <taxon>Acroporidae</taxon>
        <taxon>Acropora</taxon>
    </lineage>
</organism>
<protein>
    <submittedName>
        <fullName evidence="8">Tyrosine-protein kinase CSK</fullName>
    </submittedName>
</protein>
<dbReference type="Proteomes" id="UP001249851">
    <property type="component" value="Unassembled WGS sequence"/>
</dbReference>
<dbReference type="PROSITE" id="PS50001">
    <property type="entry name" value="SH2"/>
    <property type="match status" value="2"/>
</dbReference>
<dbReference type="Gene3D" id="3.10.20.90">
    <property type="entry name" value="Phosphatidylinositol 3-kinase Catalytic Subunit, Chain A, domain 1"/>
    <property type="match status" value="2"/>
</dbReference>
<evidence type="ECO:0000256" key="1">
    <source>
        <dbReference type="ARBA" id="ARBA00022737"/>
    </source>
</evidence>
<dbReference type="InterPro" id="IPR000626">
    <property type="entry name" value="Ubiquitin-like_dom"/>
</dbReference>
<dbReference type="Pfam" id="PF16095">
    <property type="entry name" value="COR-A"/>
    <property type="match status" value="1"/>
</dbReference>
<dbReference type="InterPro" id="IPR051184">
    <property type="entry name" value="Tyrosine-phos_adapter"/>
</dbReference>
<dbReference type="GO" id="GO:0035591">
    <property type="term" value="F:signaling adaptor activity"/>
    <property type="evidence" value="ECO:0007669"/>
    <property type="project" value="TreeGrafter"/>
</dbReference>
<keyword evidence="9" id="KW-1185">Reference proteome</keyword>
<dbReference type="InterPro" id="IPR000488">
    <property type="entry name" value="Death_dom"/>
</dbReference>
<evidence type="ECO:0000313" key="8">
    <source>
        <dbReference type="EMBL" id="KAK2557620.1"/>
    </source>
</evidence>
<dbReference type="SUPFAM" id="SSF54236">
    <property type="entry name" value="Ubiquitin-like"/>
    <property type="match status" value="2"/>
</dbReference>
<dbReference type="InterPro" id="IPR025662">
    <property type="entry name" value="Sigma_54_int_dom_ATP-bd_1"/>
</dbReference>
<dbReference type="PROSITE" id="PS50053">
    <property type="entry name" value="UBIQUITIN_2"/>
    <property type="match status" value="2"/>
</dbReference>
<name>A0AAD9QB50_ACRCE</name>
<dbReference type="GO" id="GO:0030971">
    <property type="term" value="F:receptor tyrosine kinase binding"/>
    <property type="evidence" value="ECO:0007669"/>
    <property type="project" value="TreeGrafter"/>
</dbReference>
<evidence type="ECO:0000256" key="4">
    <source>
        <dbReference type="SAM" id="MobiDB-lite"/>
    </source>
</evidence>
<proteinExistence type="predicted"/>
<feature type="domain" description="Ubiquitin-like" evidence="7">
    <location>
        <begin position="1"/>
        <end position="57"/>
    </location>
</feature>
<feature type="domain" description="Ubiquitin-like" evidence="7">
    <location>
        <begin position="297"/>
        <end position="367"/>
    </location>
</feature>
<dbReference type="InterPro" id="IPR000980">
    <property type="entry name" value="SH2"/>
</dbReference>
<dbReference type="GO" id="GO:0007167">
    <property type="term" value="P:enzyme-linked receptor protein signaling pathway"/>
    <property type="evidence" value="ECO:0007669"/>
    <property type="project" value="TreeGrafter"/>
</dbReference>
<dbReference type="EMBL" id="JARQWQ010000048">
    <property type="protein sequence ID" value="KAK2557620.1"/>
    <property type="molecule type" value="Genomic_DNA"/>
</dbReference>
<dbReference type="Gene3D" id="1.10.533.10">
    <property type="entry name" value="Death Domain, Fas"/>
    <property type="match status" value="1"/>
</dbReference>
<dbReference type="CDD" id="cd17039">
    <property type="entry name" value="Ubl_ubiquitin_like"/>
    <property type="match status" value="1"/>
</dbReference>
<dbReference type="Gene3D" id="3.30.505.10">
    <property type="entry name" value="SH2 domain"/>
    <property type="match status" value="1"/>
</dbReference>
<dbReference type="PANTHER" id="PTHR19969">
    <property type="entry name" value="SH2-SH3 ADAPTOR PROTEIN-RELATED"/>
    <property type="match status" value="1"/>
</dbReference>
<dbReference type="InterPro" id="IPR036860">
    <property type="entry name" value="SH2_dom_sf"/>
</dbReference>
<dbReference type="InterPro" id="IPR027417">
    <property type="entry name" value="P-loop_NTPase"/>
</dbReference>
<evidence type="ECO:0000259" key="6">
    <source>
        <dbReference type="PROSITE" id="PS50017"/>
    </source>
</evidence>
<dbReference type="InterPro" id="IPR032171">
    <property type="entry name" value="COR-A"/>
</dbReference>
<dbReference type="GO" id="GO:0005737">
    <property type="term" value="C:cytoplasm"/>
    <property type="evidence" value="ECO:0007669"/>
    <property type="project" value="TreeGrafter"/>
</dbReference>
<keyword evidence="2 3" id="KW-0727">SH2 domain</keyword>
<evidence type="ECO:0000256" key="2">
    <source>
        <dbReference type="ARBA" id="ARBA00022999"/>
    </source>
</evidence>
<dbReference type="InterPro" id="IPR036388">
    <property type="entry name" value="WH-like_DNA-bd_sf"/>
</dbReference>
<gene>
    <name evidence="8" type="ORF">P5673_019976</name>
</gene>
<feature type="domain" description="Death" evidence="6">
    <location>
        <begin position="1158"/>
        <end position="1217"/>
    </location>
</feature>
<reference evidence="8" key="1">
    <citation type="journal article" date="2023" name="G3 (Bethesda)">
        <title>Whole genome assembly and annotation of the endangered Caribbean coral Acropora cervicornis.</title>
        <authorList>
            <person name="Selwyn J.D."/>
            <person name="Vollmer S.V."/>
        </authorList>
    </citation>
    <scope>NUCLEOTIDE SEQUENCE</scope>
    <source>
        <strain evidence="8">K2</strain>
    </source>
</reference>
<evidence type="ECO:0000259" key="5">
    <source>
        <dbReference type="PROSITE" id="PS50001"/>
    </source>
</evidence>
<feature type="domain" description="SH2" evidence="5">
    <location>
        <begin position="172"/>
        <end position="259"/>
    </location>
</feature>
<accession>A0AAD9QB50</accession>
<dbReference type="InterPro" id="IPR029071">
    <property type="entry name" value="Ubiquitin-like_domsf"/>
</dbReference>